<keyword evidence="4" id="KW-0408">Iron</keyword>
<reference evidence="8" key="1">
    <citation type="submission" date="2020-12" db="EMBL/GenBank/DDBJ databases">
        <title>Desulfobium dissulfuricans gen. nov., sp. nov., a novel mesophilic, sulfate-reducing bacterium isolated from a deep-sea hydrothermal vent.</title>
        <authorList>
            <person name="Hashimoto Y."/>
            <person name="Tame A."/>
            <person name="Sawayama S."/>
            <person name="Miyazaki J."/>
            <person name="Takai K."/>
            <person name="Nakagawa S."/>
        </authorList>
    </citation>
    <scope>NUCLEOTIDE SEQUENCE</scope>
    <source>
        <strain evidence="8">GF1</strain>
    </source>
</reference>
<dbReference type="AlphaFoldDB" id="A0A915XLB6"/>
<dbReference type="GO" id="GO:0051537">
    <property type="term" value="F:2 iron, 2 sulfur cluster binding"/>
    <property type="evidence" value="ECO:0007669"/>
    <property type="project" value="UniProtKB-KW"/>
</dbReference>
<evidence type="ECO:0000259" key="7">
    <source>
        <dbReference type="PROSITE" id="PS51085"/>
    </source>
</evidence>
<evidence type="ECO:0000313" key="8">
    <source>
        <dbReference type="EMBL" id="BCO09491.1"/>
    </source>
</evidence>
<dbReference type="RefSeq" id="WP_267926238.1">
    <property type="nucleotide sequence ID" value="NZ_AP024233.1"/>
</dbReference>
<dbReference type="GO" id="GO:0009055">
    <property type="term" value="F:electron transfer activity"/>
    <property type="evidence" value="ECO:0007669"/>
    <property type="project" value="TreeGrafter"/>
</dbReference>
<evidence type="ECO:0000256" key="6">
    <source>
        <dbReference type="ARBA" id="ARBA00034078"/>
    </source>
</evidence>
<keyword evidence="3" id="KW-0479">Metal-binding</keyword>
<dbReference type="InterPro" id="IPR036010">
    <property type="entry name" value="2Fe-2S_ferredoxin-like_sf"/>
</dbReference>
<organism evidence="8 9">
    <name type="scientific">Desulfolithobacter dissulfuricans</name>
    <dbReference type="NCBI Taxonomy" id="2795293"/>
    <lineage>
        <taxon>Bacteria</taxon>
        <taxon>Pseudomonadati</taxon>
        <taxon>Thermodesulfobacteriota</taxon>
        <taxon>Desulfobulbia</taxon>
        <taxon>Desulfobulbales</taxon>
        <taxon>Desulfobulbaceae</taxon>
        <taxon>Desulfolithobacter</taxon>
    </lineage>
</organism>
<dbReference type="InterPro" id="IPR012675">
    <property type="entry name" value="Beta-grasp_dom_sf"/>
</dbReference>
<evidence type="ECO:0000313" key="9">
    <source>
        <dbReference type="Proteomes" id="UP001063350"/>
    </source>
</evidence>
<dbReference type="Gene3D" id="3.10.20.30">
    <property type="match status" value="1"/>
</dbReference>
<gene>
    <name evidence="8" type="ORF">GF1_18670</name>
</gene>
<keyword evidence="5" id="KW-0411">Iron-sulfur</keyword>
<evidence type="ECO:0000256" key="5">
    <source>
        <dbReference type="ARBA" id="ARBA00023014"/>
    </source>
</evidence>
<dbReference type="InterPro" id="IPR001055">
    <property type="entry name" value="Adrenodoxin-like"/>
</dbReference>
<evidence type="ECO:0000256" key="3">
    <source>
        <dbReference type="ARBA" id="ARBA00022723"/>
    </source>
</evidence>
<dbReference type="KEGG" id="ddu:GF1_18670"/>
<name>A0A915XLB6_9BACT</name>
<dbReference type="PANTHER" id="PTHR23426:SF65">
    <property type="entry name" value="FERREDOXIN-2, MITOCHONDRIAL"/>
    <property type="match status" value="1"/>
</dbReference>
<dbReference type="PROSITE" id="PS51085">
    <property type="entry name" value="2FE2S_FER_2"/>
    <property type="match status" value="1"/>
</dbReference>
<dbReference type="Proteomes" id="UP001063350">
    <property type="component" value="Chromosome"/>
</dbReference>
<dbReference type="GO" id="GO:0046872">
    <property type="term" value="F:metal ion binding"/>
    <property type="evidence" value="ECO:0007669"/>
    <property type="project" value="UniProtKB-KW"/>
</dbReference>
<sequence>MPSIFIKNTGQRIETTMVRSILVTLQSHGIPIETVCGGKAMCGKCVVRVLEGQQFLSPVNSREAKRLEAIGADENMRLACQTYIGRDVAIEIINFGS</sequence>
<feature type="domain" description="2Fe-2S ferredoxin-type" evidence="7">
    <location>
        <begin position="2"/>
        <end position="96"/>
    </location>
</feature>
<keyword evidence="2" id="KW-0001">2Fe-2S</keyword>
<protein>
    <recommendedName>
        <fullName evidence="7">2Fe-2S ferredoxin-type domain-containing protein</fullName>
    </recommendedName>
</protein>
<keyword evidence="9" id="KW-1185">Reference proteome</keyword>
<dbReference type="EMBL" id="AP024233">
    <property type="protein sequence ID" value="BCO09491.1"/>
    <property type="molecule type" value="Genomic_DNA"/>
</dbReference>
<comment type="similarity">
    <text evidence="1">Belongs to the adrenodoxin/putidaredoxin family.</text>
</comment>
<dbReference type="CDD" id="cd00207">
    <property type="entry name" value="fer2"/>
    <property type="match status" value="1"/>
</dbReference>
<comment type="cofactor">
    <cofactor evidence="6">
        <name>[2Fe-2S] cluster</name>
        <dbReference type="ChEBI" id="CHEBI:190135"/>
    </cofactor>
</comment>
<dbReference type="SUPFAM" id="SSF54292">
    <property type="entry name" value="2Fe-2S ferredoxin-like"/>
    <property type="match status" value="1"/>
</dbReference>
<evidence type="ECO:0000256" key="1">
    <source>
        <dbReference type="ARBA" id="ARBA00010914"/>
    </source>
</evidence>
<accession>A0A915XLB6</accession>
<dbReference type="InterPro" id="IPR001041">
    <property type="entry name" value="2Fe-2S_ferredoxin-type"/>
</dbReference>
<dbReference type="GO" id="GO:0140647">
    <property type="term" value="P:P450-containing electron transport chain"/>
    <property type="evidence" value="ECO:0007669"/>
    <property type="project" value="InterPro"/>
</dbReference>
<dbReference type="Pfam" id="PF00111">
    <property type="entry name" value="Fer2"/>
    <property type="match status" value="1"/>
</dbReference>
<dbReference type="PANTHER" id="PTHR23426">
    <property type="entry name" value="FERREDOXIN/ADRENODOXIN"/>
    <property type="match status" value="1"/>
</dbReference>
<evidence type="ECO:0000256" key="4">
    <source>
        <dbReference type="ARBA" id="ARBA00023004"/>
    </source>
</evidence>
<proteinExistence type="inferred from homology"/>
<evidence type="ECO:0000256" key="2">
    <source>
        <dbReference type="ARBA" id="ARBA00022714"/>
    </source>
</evidence>